<gene>
    <name evidence="10" type="primary">Mpc1</name>
    <name evidence="10" type="ORF">EVAR_93451_1</name>
</gene>
<comment type="subcellular location">
    <subcellularLocation>
        <location evidence="1 9">Mitochondrion inner membrane</location>
        <topology evidence="1 9">Multi-pass membrane protein</topology>
    </subcellularLocation>
</comment>
<keyword evidence="5 9" id="KW-0999">Mitochondrion inner membrane</keyword>
<dbReference type="GO" id="GO:0005743">
    <property type="term" value="C:mitochondrial inner membrane"/>
    <property type="evidence" value="ECO:0007669"/>
    <property type="project" value="UniProtKB-SubCell"/>
</dbReference>
<evidence type="ECO:0000256" key="8">
    <source>
        <dbReference type="ARBA" id="ARBA00023136"/>
    </source>
</evidence>
<evidence type="ECO:0000256" key="3">
    <source>
        <dbReference type="ARBA" id="ARBA00022448"/>
    </source>
</evidence>
<dbReference type="STRING" id="151549.A0A4C1TKD9"/>
<evidence type="ECO:0000313" key="10">
    <source>
        <dbReference type="EMBL" id="GBP14575.1"/>
    </source>
</evidence>
<evidence type="ECO:0000256" key="7">
    <source>
        <dbReference type="ARBA" id="ARBA00023128"/>
    </source>
</evidence>
<comment type="caution">
    <text evidence="10">The sequence shown here is derived from an EMBL/GenBank/DDBJ whole genome shotgun (WGS) entry which is preliminary data.</text>
</comment>
<evidence type="ECO:0000256" key="2">
    <source>
        <dbReference type="ARBA" id="ARBA00006416"/>
    </source>
</evidence>
<proteinExistence type="inferred from homology"/>
<keyword evidence="7 9" id="KW-0496">Mitochondrion</keyword>
<dbReference type="InterPro" id="IPR005336">
    <property type="entry name" value="MPC"/>
</dbReference>
<dbReference type="PANTHER" id="PTHR14154">
    <property type="entry name" value="UPF0041 BRAIN PROTEIN 44-RELATED"/>
    <property type="match status" value="1"/>
</dbReference>
<keyword evidence="4" id="KW-0812">Transmembrane</keyword>
<evidence type="ECO:0000256" key="9">
    <source>
        <dbReference type="RuleBase" id="RU363100"/>
    </source>
</evidence>
<comment type="similarity">
    <text evidence="2 9">Belongs to the mitochondrial pyruvate carrier (MPC) (TC 2.A.105) family.</text>
</comment>
<evidence type="ECO:0000256" key="4">
    <source>
        <dbReference type="ARBA" id="ARBA00022692"/>
    </source>
</evidence>
<organism evidence="10 11">
    <name type="scientific">Eumeta variegata</name>
    <name type="common">Bagworm moth</name>
    <name type="synonym">Eumeta japonica</name>
    <dbReference type="NCBI Taxonomy" id="151549"/>
    <lineage>
        <taxon>Eukaryota</taxon>
        <taxon>Metazoa</taxon>
        <taxon>Ecdysozoa</taxon>
        <taxon>Arthropoda</taxon>
        <taxon>Hexapoda</taxon>
        <taxon>Insecta</taxon>
        <taxon>Pterygota</taxon>
        <taxon>Neoptera</taxon>
        <taxon>Endopterygota</taxon>
        <taxon>Lepidoptera</taxon>
        <taxon>Glossata</taxon>
        <taxon>Ditrysia</taxon>
        <taxon>Tineoidea</taxon>
        <taxon>Psychidae</taxon>
        <taxon>Oiketicinae</taxon>
        <taxon>Eumeta</taxon>
    </lineage>
</organism>
<evidence type="ECO:0000313" key="11">
    <source>
        <dbReference type="Proteomes" id="UP000299102"/>
    </source>
</evidence>
<comment type="function">
    <text evidence="9">Mediates the uptake of pyruvate into mitochondria.</text>
</comment>
<keyword evidence="3 9" id="KW-0813">Transport</keyword>
<protein>
    <recommendedName>
        <fullName evidence="9">Mitochondrial pyruvate carrier</fullName>
    </recommendedName>
</protein>
<keyword evidence="8" id="KW-0472">Membrane</keyword>
<evidence type="ECO:0000256" key="5">
    <source>
        <dbReference type="ARBA" id="ARBA00022792"/>
    </source>
</evidence>
<keyword evidence="6" id="KW-1133">Transmembrane helix</keyword>
<dbReference type="Proteomes" id="UP000299102">
    <property type="component" value="Unassembled WGS sequence"/>
</dbReference>
<evidence type="ECO:0000256" key="1">
    <source>
        <dbReference type="ARBA" id="ARBA00004448"/>
    </source>
</evidence>
<dbReference type="EMBL" id="BGZK01000065">
    <property type="protein sequence ID" value="GBP14575.1"/>
    <property type="molecule type" value="Genomic_DNA"/>
</dbReference>
<accession>A0A4C1TKD9</accession>
<evidence type="ECO:0000256" key="6">
    <source>
        <dbReference type="ARBA" id="ARBA00022989"/>
    </source>
</evidence>
<sequence>MIVRKLLDQLKSKEFRDYLMSTHFWGPVANWGIPLAALADTQKHPSFISGKMTLALCGYSLMFMRFAWRVQPRNLLLFACHFTNECAQLTQGARFINYHYIQGGDKQDHKK</sequence>
<keyword evidence="11" id="KW-1185">Reference proteome</keyword>
<dbReference type="Pfam" id="PF03650">
    <property type="entry name" value="MPC"/>
    <property type="match status" value="1"/>
</dbReference>
<name>A0A4C1TKD9_EUMVA</name>
<keyword evidence="10" id="KW-0670">Pyruvate</keyword>
<dbReference type="OrthoDB" id="1697690at2759"/>
<dbReference type="AlphaFoldDB" id="A0A4C1TKD9"/>
<reference evidence="10 11" key="1">
    <citation type="journal article" date="2019" name="Commun. Biol.">
        <title>The bagworm genome reveals a unique fibroin gene that provides high tensile strength.</title>
        <authorList>
            <person name="Kono N."/>
            <person name="Nakamura H."/>
            <person name="Ohtoshi R."/>
            <person name="Tomita M."/>
            <person name="Numata K."/>
            <person name="Arakawa K."/>
        </authorList>
    </citation>
    <scope>NUCLEOTIDE SEQUENCE [LARGE SCALE GENOMIC DNA]</scope>
</reference>
<dbReference type="GO" id="GO:0006850">
    <property type="term" value="P:pyruvate import into mitochondria"/>
    <property type="evidence" value="ECO:0007669"/>
    <property type="project" value="InterPro"/>
</dbReference>